<reference evidence="2 3" key="1">
    <citation type="submission" date="2024-04" db="EMBL/GenBank/DDBJ databases">
        <title>Phyllosticta paracitricarpa is synonymous to the EU quarantine fungus P. citricarpa based on phylogenomic analyses.</title>
        <authorList>
            <consortium name="Lawrence Berkeley National Laboratory"/>
            <person name="Van Ingen-Buijs V.A."/>
            <person name="Van Westerhoven A.C."/>
            <person name="Haridas S."/>
            <person name="Skiadas P."/>
            <person name="Martin F."/>
            <person name="Groenewald J.Z."/>
            <person name="Crous P.W."/>
            <person name="Seidl M.F."/>
        </authorList>
    </citation>
    <scope>NUCLEOTIDE SEQUENCE [LARGE SCALE GENOMIC DNA]</scope>
    <source>
        <strain evidence="2 3">CBS 122670</strain>
    </source>
</reference>
<name>A0ABR1LH99_9PEZI</name>
<dbReference type="SUPFAM" id="SSF56281">
    <property type="entry name" value="Metallo-hydrolase/oxidoreductase"/>
    <property type="match status" value="1"/>
</dbReference>
<sequence length="369" mass="41521">MTFGSSASSSFSARRLNRSTFVIAEDDRFCAHPLIYAKLHPQLPVLILANTGVGVPRDSSVEVYKIRQFLEEYPIPDNGGKPLNPRQSNGFPERHYYVIINHCHYDRIGAVEQFPTPPSTSATSSRVAITRSKYAITASKGSMYSTVVASGNAPSFITGNLPEHSLCNLLRRPAPDYRPSKWAKDGEHLCHDGQKLDITTIHAPGHLPDEMAWYDHQERWLYVGDTFYERGRDDMAIVFAREGDLVDYMSTLRKLLNFVRLQNEYAIAEGLNEYDHEGYGAAKRVTASCGRSTTAADAESSLVAVIALFDKLFADKVPVTETTFYRGDEYITWMEEGDDVKYSIVAPRRMVEEARKQFGDRAVLQSIMR</sequence>
<evidence type="ECO:0000313" key="2">
    <source>
        <dbReference type="EMBL" id="KAK7534577.1"/>
    </source>
</evidence>
<feature type="domain" description="Metallo-beta-lactamase" evidence="1">
    <location>
        <begin position="17"/>
        <end position="271"/>
    </location>
</feature>
<accession>A0ABR1LH99</accession>
<dbReference type="PANTHER" id="PTHR42951:SF4">
    <property type="entry name" value="ACYL-COENZYME A THIOESTERASE MBLAC2"/>
    <property type="match status" value="1"/>
</dbReference>
<organism evidence="2 3">
    <name type="scientific">Phyllosticta citricarpa</name>
    <dbReference type="NCBI Taxonomy" id="55181"/>
    <lineage>
        <taxon>Eukaryota</taxon>
        <taxon>Fungi</taxon>
        <taxon>Dikarya</taxon>
        <taxon>Ascomycota</taxon>
        <taxon>Pezizomycotina</taxon>
        <taxon>Dothideomycetes</taxon>
        <taxon>Dothideomycetes incertae sedis</taxon>
        <taxon>Botryosphaeriales</taxon>
        <taxon>Phyllostictaceae</taxon>
        <taxon>Phyllosticta</taxon>
    </lineage>
</organism>
<evidence type="ECO:0000313" key="3">
    <source>
        <dbReference type="Proteomes" id="UP001365128"/>
    </source>
</evidence>
<dbReference type="Gene3D" id="3.60.15.10">
    <property type="entry name" value="Ribonuclease Z/Hydroxyacylglutathione hydrolase-like"/>
    <property type="match status" value="1"/>
</dbReference>
<dbReference type="CDD" id="cd06262">
    <property type="entry name" value="metallo-hydrolase-like_MBL-fold"/>
    <property type="match status" value="1"/>
</dbReference>
<dbReference type="PANTHER" id="PTHR42951">
    <property type="entry name" value="METALLO-BETA-LACTAMASE DOMAIN-CONTAINING"/>
    <property type="match status" value="1"/>
</dbReference>
<dbReference type="Pfam" id="PF00753">
    <property type="entry name" value="Lactamase_B"/>
    <property type="match status" value="1"/>
</dbReference>
<dbReference type="InterPro" id="IPR050855">
    <property type="entry name" value="NDM-1-like"/>
</dbReference>
<dbReference type="EMBL" id="JBBPDW010000042">
    <property type="protein sequence ID" value="KAK7534577.1"/>
    <property type="molecule type" value="Genomic_DNA"/>
</dbReference>
<comment type="caution">
    <text evidence="2">The sequence shown here is derived from an EMBL/GenBank/DDBJ whole genome shotgun (WGS) entry which is preliminary data.</text>
</comment>
<proteinExistence type="predicted"/>
<keyword evidence="3" id="KW-1185">Reference proteome</keyword>
<dbReference type="InterPro" id="IPR036866">
    <property type="entry name" value="RibonucZ/Hydroxyglut_hydro"/>
</dbReference>
<dbReference type="InterPro" id="IPR001279">
    <property type="entry name" value="Metallo-B-lactamas"/>
</dbReference>
<gene>
    <name evidence="2" type="ORF">IWX46DRAFT_612231</name>
</gene>
<dbReference type="SMART" id="SM00849">
    <property type="entry name" value="Lactamase_B"/>
    <property type="match status" value="1"/>
</dbReference>
<protein>
    <recommendedName>
        <fullName evidence="1">Metallo-beta-lactamase domain-containing protein</fullName>
    </recommendedName>
</protein>
<evidence type="ECO:0000259" key="1">
    <source>
        <dbReference type="SMART" id="SM00849"/>
    </source>
</evidence>
<dbReference type="Proteomes" id="UP001365128">
    <property type="component" value="Unassembled WGS sequence"/>
</dbReference>